<proteinExistence type="predicted"/>
<dbReference type="InterPro" id="IPR021858">
    <property type="entry name" value="Fun_TF"/>
</dbReference>
<dbReference type="PANTHER" id="PTHR36423:SF2">
    <property type="entry name" value="AFR070WP"/>
    <property type="match status" value="1"/>
</dbReference>
<gene>
    <name evidence="2" type="ORF">yc1106_05266</name>
</gene>
<dbReference type="EMBL" id="CP089276">
    <property type="protein sequence ID" value="USP77992.1"/>
    <property type="molecule type" value="Genomic_DNA"/>
</dbReference>
<sequence>MPVCGACGELQITCHRQAARPEWMDGGELQAKMATEVKAEVKQAAQKRRELHGPGGRALLPRGSVAASSTTSAAFSSAGRQRNSEPGFGMAGLQATTPVAAAAPSSSSSSSAPPSSAETLPGVSPAASLQVRGRDEIDLSFVMFYTDKVFPLLFPFYSPSLLDGGRGWLLVQILKNPTLLHTTLCLGLFFFSSIIQEQSPDTEATCNILTREELGRSIENAFDTLQRDFQLLDGPIDSPSLPLSNTDENALVAKSRLLGNIVQLLRFEVGTGYSVNSVPHLEAAIALFEGIFHDYGLEMDEAGNARPSLSLVLERMARPPWSLSRLNGEAPRNADQAAFRFFSTVLLVDDIVISTALARSPRLQEYHRALLGPSARDANMGMGDAGDGALDPASIIGCCAWVLLLVGEIAGLDAWKKDQQKHGRLDMMQLCCRANTIKQALHKGIEELSLLRITPEANGSGSNIMSPSIRYWQQSAVPPENSRAKITAIWAHAALIFLSVVVSGWQPFSHCTVHAVGCVLELLGQVDATENVAVLRTLAWPFCIAGCLTQPAQFGYVKALVEDLGRLGSFSSLRLAMDVVEQAWSRSAPGADGISMGLDLTLRIYRFWDRAIGPHPIAMFEVNVFTPAQFGSFIPWLIIWRGPLSVLVHPNTEEAGVNALEAELRNHTQRATWIGDKLPIDLTLFYRAKENLEMMDGSQVDNWVKMGRAGEKPSHLFG</sequence>
<keyword evidence="3" id="KW-1185">Reference proteome</keyword>
<protein>
    <submittedName>
        <fullName evidence="2">Uncharacterized protein</fullName>
    </submittedName>
</protein>
<accession>A0A9Q9DSR2</accession>
<name>A0A9Q9DSR2_CURCL</name>
<dbReference type="Pfam" id="PF08883">
    <property type="entry name" value="DOPA_dioxygen"/>
    <property type="match status" value="1"/>
</dbReference>
<feature type="compositionally biased region" description="Low complexity" evidence="1">
    <location>
        <begin position="100"/>
        <end position="117"/>
    </location>
</feature>
<feature type="region of interest" description="Disordered" evidence="1">
    <location>
        <begin position="71"/>
        <end position="125"/>
    </location>
</feature>
<dbReference type="OrthoDB" id="5213892at2759"/>
<reference evidence="2" key="1">
    <citation type="submission" date="2021-12" db="EMBL/GenBank/DDBJ databases">
        <title>Curvularia clavata genome.</title>
        <authorList>
            <person name="Cao Y."/>
        </authorList>
    </citation>
    <scope>NUCLEOTIDE SEQUENCE</scope>
    <source>
        <strain evidence="2">Yc1106</strain>
    </source>
</reference>
<organism evidence="2 3">
    <name type="scientific">Curvularia clavata</name>
    <dbReference type="NCBI Taxonomy" id="95742"/>
    <lineage>
        <taxon>Eukaryota</taxon>
        <taxon>Fungi</taxon>
        <taxon>Dikarya</taxon>
        <taxon>Ascomycota</taxon>
        <taxon>Pezizomycotina</taxon>
        <taxon>Dothideomycetes</taxon>
        <taxon>Pleosporomycetidae</taxon>
        <taxon>Pleosporales</taxon>
        <taxon>Pleosporineae</taxon>
        <taxon>Pleosporaceae</taxon>
        <taxon>Curvularia</taxon>
    </lineage>
</organism>
<dbReference type="SUPFAM" id="SSF143410">
    <property type="entry name" value="DOPA-like"/>
    <property type="match status" value="1"/>
</dbReference>
<dbReference type="AlphaFoldDB" id="A0A9Q9DSR2"/>
<dbReference type="VEuPathDB" id="FungiDB:yc1106_05266"/>
<evidence type="ECO:0000256" key="1">
    <source>
        <dbReference type="SAM" id="MobiDB-lite"/>
    </source>
</evidence>
<dbReference type="Pfam" id="PF11951">
    <property type="entry name" value="Fungal_trans_2"/>
    <property type="match status" value="1"/>
</dbReference>
<evidence type="ECO:0000313" key="3">
    <source>
        <dbReference type="Proteomes" id="UP001056012"/>
    </source>
</evidence>
<dbReference type="InterPro" id="IPR014980">
    <property type="entry name" value="DOPA_dioxygen"/>
</dbReference>
<dbReference type="PANTHER" id="PTHR36423">
    <property type="entry name" value="AFR070WP"/>
    <property type="match status" value="1"/>
</dbReference>
<evidence type="ECO:0000313" key="2">
    <source>
        <dbReference type="EMBL" id="USP77992.1"/>
    </source>
</evidence>
<dbReference type="InterPro" id="IPR023389">
    <property type="entry name" value="DOPA-like_sf"/>
</dbReference>
<dbReference type="Proteomes" id="UP001056012">
    <property type="component" value="Chromosome 3"/>
</dbReference>
<dbReference type="Gene3D" id="3.30.70.1240">
    <property type="entry name" value="DOPA-like domains"/>
    <property type="match status" value="1"/>
</dbReference>